<comment type="caution">
    <text evidence="3">The sequence shown here is derived from an EMBL/GenBank/DDBJ whole genome shotgun (WGS) entry which is preliminary data.</text>
</comment>
<proteinExistence type="inferred from homology"/>
<dbReference type="SUPFAM" id="SSF53474">
    <property type="entry name" value="alpha/beta-Hydrolases"/>
    <property type="match status" value="1"/>
</dbReference>
<dbReference type="PANTHER" id="PTHR43039">
    <property type="entry name" value="ESTERASE-RELATED"/>
    <property type="match status" value="1"/>
</dbReference>
<evidence type="ECO:0000259" key="2">
    <source>
        <dbReference type="Pfam" id="PF00561"/>
    </source>
</evidence>
<dbReference type="InterPro" id="IPR029058">
    <property type="entry name" value="AB_hydrolase_fold"/>
</dbReference>
<evidence type="ECO:0000313" key="3">
    <source>
        <dbReference type="EMBL" id="MBC3540149.1"/>
    </source>
</evidence>
<dbReference type="GO" id="GO:0016787">
    <property type="term" value="F:hydrolase activity"/>
    <property type="evidence" value="ECO:0007669"/>
    <property type="project" value="UniProtKB-KW"/>
</dbReference>
<keyword evidence="3" id="KW-0378">Hydrolase</keyword>
<evidence type="ECO:0000313" key="4">
    <source>
        <dbReference type="Proteomes" id="UP000659698"/>
    </source>
</evidence>
<organism evidence="3 4">
    <name type="scientific">Rufibacter sediminis</name>
    <dbReference type="NCBI Taxonomy" id="2762756"/>
    <lineage>
        <taxon>Bacteria</taxon>
        <taxon>Pseudomonadati</taxon>
        <taxon>Bacteroidota</taxon>
        <taxon>Cytophagia</taxon>
        <taxon>Cytophagales</taxon>
        <taxon>Hymenobacteraceae</taxon>
        <taxon>Rufibacter</taxon>
    </lineage>
</organism>
<dbReference type="PRINTS" id="PR00111">
    <property type="entry name" value="ABHYDROLASE"/>
</dbReference>
<accession>A0ABR6VSK8</accession>
<dbReference type="Gene3D" id="3.40.50.1820">
    <property type="entry name" value="alpha/beta hydrolase"/>
    <property type="match status" value="1"/>
</dbReference>
<feature type="domain" description="AB hydrolase-1" evidence="2">
    <location>
        <begin position="23"/>
        <end position="255"/>
    </location>
</feature>
<sequence>MNKQIMHPLERNNVKIFGKGDQTMIFGHGFGCDQNMWRYITPSFQQQYRIVLFDHVGAGQSDLGAYDYTKYSSLQGYADDIIEICRHLDLTNTVFVGHSVGAMIGVLSAIQEPELFEKMVLIGPSPSYLNDGEYRGGFDLPDIHSMLEFMETDYMGWSGTFAPFIMGNPDNPSLGEELTYSFCNTDSSIAKHFARTTFLSDNRADLPHLQTKSLILQCSEDVIAPAEVGDFVHKNIKDSTLVKMKATGHCPHLSAPLETIKAIDFYLQN</sequence>
<gene>
    <name evidence="3" type="ORF">H7U12_10685</name>
</gene>
<name>A0ABR6VSK8_9BACT</name>
<protein>
    <submittedName>
        <fullName evidence="3">Alpha/beta hydrolase</fullName>
    </submittedName>
</protein>
<dbReference type="Proteomes" id="UP000659698">
    <property type="component" value="Unassembled WGS sequence"/>
</dbReference>
<comment type="similarity">
    <text evidence="1">Belongs to the AB hydrolase superfamily.</text>
</comment>
<dbReference type="InterPro" id="IPR000073">
    <property type="entry name" value="AB_hydrolase_1"/>
</dbReference>
<dbReference type="EMBL" id="JACOAF010000024">
    <property type="protein sequence ID" value="MBC3540149.1"/>
    <property type="molecule type" value="Genomic_DNA"/>
</dbReference>
<dbReference type="Pfam" id="PF00561">
    <property type="entry name" value="Abhydrolase_1"/>
    <property type="match status" value="1"/>
</dbReference>
<reference evidence="3 4" key="1">
    <citation type="journal article" date="2019" name="Int. J. Syst. Evol. Microbiol.">
        <title>Rufibacter sediminis sp. nov., isolated from freshwater lake sediment.</title>
        <authorList>
            <person name="Qu J.H."/>
            <person name="Zhang L.J."/>
            <person name="Fu Y.H."/>
            <person name="Li H.F."/>
        </authorList>
    </citation>
    <scope>NUCLEOTIDE SEQUENCE [LARGE SCALE GENOMIC DNA]</scope>
    <source>
        <strain evidence="3 4">H-1</strain>
    </source>
</reference>
<evidence type="ECO:0000256" key="1">
    <source>
        <dbReference type="ARBA" id="ARBA00008645"/>
    </source>
</evidence>
<keyword evidence="4" id="KW-1185">Reference proteome</keyword>